<evidence type="ECO:0000313" key="2">
    <source>
        <dbReference type="EMBL" id="SFN07837.1"/>
    </source>
</evidence>
<dbReference type="GO" id="GO:0005886">
    <property type="term" value="C:plasma membrane"/>
    <property type="evidence" value="ECO:0007669"/>
    <property type="project" value="TreeGrafter"/>
</dbReference>
<accession>A0A1I4W352</accession>
<feature type="transmembrane region" description="Helical" evidence="1">
    <location>
        <begin position="50"/>
        <end position="75"/>
    </location>
</feature>
<feature type="transmembrane region" description="Helical" evidence="1">
    <location>
        <begin position="423"/>
        <end position="444"/>
    </location>
</feature>
<feature type="transmembrane region" description="Helical" evidence="1">
    <location>
        <begin position="345"/>
        <end position="362"/>
    </location>
</feature>
<sequence>MLERMGDSLCRWAQKYMPDPMIFAILLTILTYVMGLIFTDSGPFKMITYWYDGFWTLLAFGMQMCIILVTGYALATTPALQKVLRALAGVPKTSGGAAALVAFVACVAGLINWGLGLIVGAIFALEVARQGARSNIRLHYPLIVAAGYGGLAIWHMGLSGSAPLLVATENHFLAKEIGIIPVSETLGSAMNLTSIAVMLILVPLVFYLLAPKDASKIEPIRSELCEMPEEKGTVNKEEWTFADRLENSVLLSLIIGLAGLVYIIYYFATKGFALNLNIVNFTFLILGILLHRRPIAYVRAVAEGVRGCTGIILQFPFYAGIMGMMKFSGLVTVIANWFVALSTPTTYPVFTFISAGLVNLFVPSGGGQWAVQGPIMVKAAEALNFSIPKTIMALAYGDQWTNLFQPFWALPLLGICGVRARDIMGYCMAVMFIGIPVYIILLLLF</sequence>
<keyword evidence="3" id="KW-1185">Reference proteome</keyword>
<dbReference type="Pfam" id="PF02667">
    <property type="entry name" value="SCFA_trans"/>
    <property type="match status" value="1"/>
</dbReference>
<gene>
    <name evidence="2" type="ORF">SAMN05660836_02583</name>
</gene>
<feature type="transmembrane region" description="Helical" evidence="1">
    <location>
        <begin position="95"/>
        <end position="125"/>
    </location>
</feature>
<evidence type="ECO:0000256" key="1">
    <source>
        <dbReference type="SAM" id="Phobius"/>
    </source>
</evidence>
<reference evidence="2 3" key="1">
    <citation type="submission" date="2016-10" db="EMBL/GenBank/DDBJ databases">
        <authorList>
            <person name="de Groot N.N."/>
        </authorList>
    </citation>
    <scope>NUCLEOTIDE SEQUENCE [LARGE SCALE GENOMIC DNA]</scope>
    <source>
        <strain evidence="2 3">DSM 9990</strain>
    </source>
</reference>
<name>A0A1I4W352_9BACT</name>
<feature type="transmembrane region" description="Helical" evidence="1">
    <location>
        <begin position="192"/>
        <end position="210"/>
    </location>
</feature>
<dbReference type="PANTHER" id="PTHR41983">
    <property type="entry name" value="SHORT-CHAIN FATTY ACID TRANSPORTER-RELATED"/>
    <property type="match status" value="1"/>
</dbReference>
<feature type="transmembrane region" description="Helical" evidence="1">
    <location>
        <begin position="137"/>
        <end position="156"/>
    </location>
</feature>
<dbReference type="EMBL" id="FOUU01000013">
    <property type="protein sequence ID" value="SFN07837.1"/>
    <property type="molecule type" value="Genomic_DNA"/>
</dbReference>
<feature type="transmembrane region" description="Helical" evidence="1">
    <location>
        <begin position="249"/>
        <end position="268"/>
    </location>
</feature>
<dbReference type="AlphaFoldDB" id="A0A1I4W352"/>
<protein>
    <submittedName>
        <fullName evidence="2">Short-chain fatty acids transporter</fullName>
    </submittedName>
</protein>
<keyword evidence="1" id="KW-0472">Membrane</keyword>
<dbReference type="OrthoDB" id="9342495at2"/>
<keyword evidence="1" id="KW-0812">Transmembrane</keyword>
<organism evidence="2 3">
    <name type="scientific">Thermodesulforhabdus norvegica</name>
    <dbReference type="NCBI Taxonomy" id="39841"/>
    <lineage>
        <taxon>Bacteria</taxon>
        <taxon>Pseudomonadati</taxon>
        <taxon>Thermodesulfobacteriota</taxon>
        <taxon>Syntrophobacteria</taxon>
        <taxon>Syntrophobacterales</taxon>
        <taxon>Thermodesulforhabdaceae</taxon>
        <taxon>Thermodesulforhabdus</taxon>
    </lineage>
</organism>
<dbReference type="RefSeq" id="WP_093396376.1">
    <property type="nucleotide sequence ID" value="NZ_FOUU01000013.1"/>
</dbReference>
<dbReference type="InterPro" id="IPR006160">
    <property type="entry name" value="SCFA_transpt_AtoE"/>
</dbReference>
<dbReference type="Proteomes" id="UP000199611">
    <property type="component" value="Unassembled WGS sequence"/>
</dbReference>
<feature type="transmembrane region" description="Helical" evidence="1">
    <location>
        <begin position="311"/>
        <end position="339"/>
    </location>
</feature>
<proteinExistence type="predicted"/>
<evidence type="ECO:0000313" key="3">
    <source>
        <dbReference type="Proteomes" id="UP000199611"/>
    </source>
</evidence>
<dbReference type="PANTHER" id="PTHR41983:SF2">
    <property type="entry name" value="SHORT-CHAIN FATTY ACID TRANSPORTER-RELATED"/>
    <property type="match status" value="1"/>
</dbReference>
<feature type="transmembrane region" description="Helical" evidence="1">
    <location>
        <begin position="20"/>
        <end position="38"/>
    </location>
</feature>
<feature type="transmembrane region" description="Helical" evidence="1">
    <location>
        <begin position="274"/>
        <end position="290"/>
    </location>
</feature>
<dbReference type="STRING" id="39841.SAMN05660836_02583"/>
<keyword evidence="1" id="KW-1133">Transmembrane helix</keyword>